<dbReference type="Pfam" id="PF11174">
    <property type="entry name" value="DUF2970"/>
    <property type="match status" value="1"/>
</dbReference>
<evidence type="ECO:0008006" key="4">
    <source>
        <dbReference type="Google" id="ProtNLM"/>
    </source>
</evidence>
<protein>
    <recommendedName>
        <fullName evidence="4">DUF2970 domain-containing protein</fullName>
    </recommendedName>
</protein>
<dbReference type="OrthoDB" id="5625885at2"/>
<keyword evidence="1" id="KW-0812">Transmembrane</keyword>
<accession>A0A066RSC9</accession>
<dbReference type="RefSeq" id="WP_036754594.1">
    <property type="nucleotide sequence ID" value="NZ_JAGSGC010000013.1"/>
</dbReference>
<dbReference type="EMBL" id="JMIB01000030">
    <property type="protein sequence ID" value="KDM90597.1"/>
    <property type="molecule type" value="Genomic_DNA"/>
</dbReference>
<proteinExistence type="predicted"/>
<sequence>MTQTPPAKKTNVFRSAVAAMLGVQSDQNRHQDFNQPSALPFIVAGLVVIVIFVAVLIGISQFVAG</sequence>
<evidence type="ECO:0000313" key="3">
    <source>
        <dbReference type="Proteomes" id="UP000027192"/>
    </source>
</evidence>
<dbReference type="STRING" id="1654360.EA58_15915"/>
<organism evidence="2 3">
    <name type="scientific">Photobacterium galatheae</name>
    <dbReference type="NCBI Taxonomy" id="1654360"/>
    <lineage>
        <taxon>Bacteria</taxon>
        <taxon>Pseudomonadati</taxon>
        <taxon>Pseudomonadota</taxon>
        <taxon>Gammaproteobacteria</taxon>
        <taxon>Vibrionales</taxon>
        <taxon>Vibrionaceae</taxon>
        <taxon>Photobacterium</taxon>
    </lineage>
</organism>
<keyword evidence="1" id="KW-0472">Membrane</keyword>
<name>A0A066RSC9_9GAMM</name>
<keyword evidence="3" id="KW-1185">Reference proteome</keyword>
<dbReference type="InterPro" id="IPR021344">
    <property type="entry name" value="DUF2970"/>
</dbReference>
<dbReference type="Proteomes" id="UP000027192">
    <property type="component" value="Unassembled WGS sequence"/>
</dbReference>
<dbReference type="AlphaFoldDB" id="A0A066RSC9"/>
<feature type="transmembrane region" description="Helical" evidence="1">
    <location>
        <begin position="38"/>
        <end position="59"/>
    </location>
</feature>
<gene>
    <name evidence="2" type="ORF">EA58_15915</name>
</gene>
<keyword evidence="1" id="KW-1133">Transmembrane helix</keyword>
<reference evidence="2 3" key="1">
    <citation type="submission" date="2014-04" db="EMBL/GenBank/DDBJ databases">
        <title>Draft genome sequence of Photobacterium halotolerans S2753: a solonamide, ngercheumicin and holomycin producer.</title>
        <authorList>
            <person name="Machado H.R."/>
            <person name="Gram L."/>
        </authorList>
    </citation>
    <scope>NUCLEOTIDE SEQUENCE [LARGE SCALE GENOMIC DNA]</scope>
    <source>
        <strain evidence="2 3">S2753</strain>
    </source>
</reference>
<comment type="caution">
    <text evidence="2">The sequence shown here is derived from an EMBL/GenBank/DDBJ whole genome shotgun (WGS) entry which is preliminary data.</text>
</comment>
<evidence type="ECO:0000313" key="2">
    <source>
        <dbReference type="EMBL" id="KDM90597.1"/>
    </source>
</evidence>
<evidence type="ECO:0000256" key="1">
    <source>
        <dbReference type="SAM" id="Phobius"/>
    </source>
</evidence>